<dbReference type="Proteomes" id="UP001148662">
    <property type="component" value="Unassembled WGS sequence"/>
</dbReference>
<keyword evidence="2" id="KW-1185">Reference proteome</keyword>
<evidence type="ECO:0000313" key="1">
    <source>
        <dbReference type="EMBL" id="KAJ3553418.1"/>
    </source>
</evidence>
<proteinExistence type="predicted"/>
<name>A0ACC1T5D2_9APHY</name>
<evidence type="ECO:0000313" key="2">
    <source>
        <dbReference type="Proteomes" id="UP001148662"/>
    </source>
</evidence>
<reference evidence="1" key="1">
    <citation type="submission" date="2022-07" db="EMBL/GenBank/DDBJ databases">
        <title>Genome Sequence of Phlebia brevispora.</title>
        <authorList>
            <person name="Buettner E."/>
        </authorList>
    </citation>
    <scope>NUCLEOTIDE SEQUENCE</scope>
    <source>
        <strain evidence="1">MPL23</strain>
    </source>
</reference>
<gene>
    <name evidence="1" type="ORF">NM688_g3625</name>
</gene>
<accession>A0ACC1T5D2</accession>
<protein>
    <submittedName>
        <fullName evidence="1">Uncharacterized protein</fullName>
    </submittedName>
</protein>
<organism evidence="1 2">
    <name type="scientific">Phlebia brevispora</name>
    <dbReference type="NCBI Taxonomy" id="194682"/>
    <lineage>
        <taxon>Eukaryota</taxon>
        <taxon>Fungi</taxon>
        <taxon>Dikarya</taxon>
        <taxon>Basidiomycota</taxon>
        <taxon>Agaricomycotina</taxon>
        <taxon>Agaricomycetes</taxon>
        <taxon>Polyporales</taxon>
        <taxon>Meruliaceae</taxon>
        <taxon>Phlebia</taxon>
    </lineage>
</organism>
<sequence>MSAYTAPHKFSQLQTAMTNELTAPNGTEDTKDKVPHHHVDGEDDNEDVEDDGPVEGTGAGGEGKKKKKKKKSKKKKTEQTEPPTVGLSKLFPDGNYPEGELQEYKDDNAWRTTSEEKRYNERMAMEDPEVTYTSIRRAAEVHRQVRKYARKVIKPGMTMTEIANLIEDGTRSLVEEDGLESGIGFPTGLSLNNCAAHYSPNPGDTLVLQQGDVMKVDFGVHVKGRILDSAFTLAFDHTYDKLLEAVKAATDTGVREAGIDARLGEIAGAIQETMESYEVEIKGNFVPVKPIENLSGHSIAPYQIHAGKSVCLVKNNDQTKMEEGEYFAIETFGSTGRGKVVESGEISHYARIVDAPHVPLRLTSAKSLLKNINKNFGTLPFCRRYLERAGESHYLLALNHLVQQGIVQDYPPLCDARGAMTAQFVCIFSPMSIPEGADRNVIGLLGTHDPITSN</sequence>
<dbReference type="EMBL" id="JANHOG010000542">
    <property type="protein sequence ID" value="KAJ3553418.1"/>
    <property type="molecule type" value="Genomic_DNA"/>
</dbReference>
<comment type="caution">
    <text evidence="1">The sequence shown here is derived from an EMBL/GenBank/DDBJ whole genome shotgun (WGS) entry which is preliminary data.</text>
</comment>